<dbReference type="InterPro" id="IPR007219">
    <property type="entry name" value="XnlR_reg_dom"/>
</dbReference>
<dbReference type="SUPFAM" id="SSF57701">
    <property type="entry name" value="Zn2/Cys6 DNA-binding domain"/>
    <property type="match status" value="1"/>
</dbReference>
<dbReference type="SMART" id="SM00906">
    <property type="entry name" value="Fungal_trans"/>
    <property type="match status" value="1"/>
</dbReference>
<dbReference type="GO" id="GO:0008270">
    <property type="term" value="F:zinc ion binding"/>
    <property type="evidence" value="ECO:0007669"/>
    <property type="project" value="InterPro"/>
</dbReference>
<dbReference type="Gene3D" id="4.10.240.10">
    <property type="entry name" value="Zn(2)-C6 fungal-type DNA-binding domain"/>
    <property type="match status" value="1"/>
</dbReference>
<feature type="compositionally biased region" description="Basic and acidic residues" evidence="7">
    <location>
        <begin position="167"/>
        <end position="176"/>
    </location>
</feature>
<feature type="compositionally biased region" description="Polar residues" evidence="7">
    <location>
        <begin position="244"/>
        <end position="256"/>
    </location>
</feature>
<proteinExistence type="predicted"/>
<dbReference type="Pfam" id="PF04082">
    <property type="entry name" value="Fungal_trans"/>
    <property type="match status" value="1"/>
</dbReference>
<keyword evidence="2" id="KW-0862">Zinc</keyword>
<dbReference type="PROSITE" id="PS00463">
    <property type="entry name" value="ZN2_CY6_FUNGAL_1"/>
    <property type="match status" value="1"/>
</dbReference>
<evidence type="ECO:0000256" key="7">
    <source>
        <dbReference type="SAM" id="MobiDB-lite"/>
    </source>
</evidence>
<dbReference type="SMART" id="SM00066">
    <property type="entry name" value="GAL4"/>
    <property type="match status" value="1"/>
</dbReference>
<keyword evidence="3" id="KW-0805">Transcription regulation</keyword>
<dbReference type="PROSITE" id="PS50048">
    <property type="entry name" value="ZN2_CY6_FUNGAL_2"/>
    <property type="match status" value="1"/>
</dbReference>
<dbReference type="PANTHER" id="PTHR47171:SF1">
    <property type="entry name" value="ZN(II)2CYS6 TRANSCRIPTION FACTOR (EUROFUNG)"/>
    <property type="match status" value="1"/>
</dbReference>
<comment type="caution">
    <text evidence="9">The sequence shown here is derived from an EMBL/GenBank/DDBJ whole genome shotgun (WGS) entry which is preliminary data.</text>
</comment>
<dbReference type="GO" id="GO:0003677">
    <property type="term" value="F:DNA binding"/>
    <property type="evidence" value="ECO:0007669"/>
    <property type="project" value="UniProtKB-KW"/>
</dbReference>
<dbReference type="Proteomes" id="UP001365542">
    <property type="component" value="Unassembled WGS sequence"/>
</dbReference>
<accession>A0AAV9X199</accession>
<feature type="compositionally biased region" description="Low complexity" evidence="7">
    <location>
        <begin position="64"/>
        <end position="79"/>
    </location>
</feature>
<evidence type="ECO:0000256" key="2">
    <source>
        <dbReference type="ARBA" id="ARBA00022833"/>
    </source>
</evidence>
<dbReference type="GO" id="GO:0006351">
    <property type="term" value="P:DNA-templated transcription"/>
    <property type="evidence" value="ECO:0007669"/>
    <property type="project" value="InterPro"/>
</dbReference>
<sequence>MTLHIGPIGKQEQDWVLASSMASLDGSDGHDSPATASTTEDTPLTVPAAASTDPTIPPPVTGQPSSTSSAPPAARSTTSFHVSKRAPKACGNCHRRKVRCDAHLNADGQPCSYCRSTGHECVLLPGRRGSTYQKTKKRLAAQQAALASIGQPVSLSQSSNSGSATDQRGRQRRQSDSRASAALQHTRSLLSPKDDDSSFSPFPTHKGQHLVANPSLSDEHVWVQFLDKVHDNSGTRRGGPGLEQQLTAQSTPSNFRQRPDDYEQTRDSSTDREQEGKRQVLIFNGETALDGAVPTIAGLQSMPNANSTTLDSRLDSSLSLNHVPSFSPPSSWTTIASRAHITDLKIIPDDDKTFLLDHKKVHIFPAVETCDKLIKTFFQYIYPHLPILNRPSFVRGYRKMISGEGTYSLFLLHAVLYAATYHSSTETLKECGFENRLTARAYFFSRAKLVHMMDGEKEHLYTIQGCTLMSLWWTRYEEEKETRFWLQAAVLLSQRMGMHRSIKTGWGLGASERRMWKRIWWTLYSRDHITASSLGKPSLIRISDCDVEDLTDDDFVENWGSMSEDEISVLCPQQQPVNIKYMIEISKLGKIYERIASIQYSCTHRPSAKDLEDLANDLTTWKNNLPAELSTLRYDEMRTWTSENFWPILLQLVHDRAVSMHYRPRCSRPRGRAAWDTDGRNIDEETLMKEREKARKAVVSAASNTFRLIEDLLRHDLLKYAPAAVQTPLFIAMIVYSEEIKLAPEGSTRHSLTTNKITLGMMALAELRKIWAASSWTYRLFEFIIKNKFVGIGKPEISVSSGAGAPLDSTVPTLHNIATNNPSHGGMHPPDDADFIHNHSQVPELAIDPELAISQGGAIGVGVPTGMPQGPGIPNSMMGSATPTPGGPMSVGQPVFWNPANADTLSPDVDAAGYVMWNGQNPEMMQPSTGPEGWGFGGMGDMADGAGEDAGGSDVTWMAMNGLAGNMPFNHEGGPAMGAGGAIGYAGAADIARMTQGTFNPAKMGPTVIDLWNILGLGDSSGWASI</sequence>
<evidence type="ECO:0000256" key="5">
    <source>
        <dbReference type="ARBA" id="ARBA00023163"/>
    </source>
</evidence>
<feature type="region of interest" description="Disordered" evidence="7">
    <location>
        <begin position="149"/>
        <end position="206"/>
    </location>
</feature>
<feature type="region of interest" description="Disordered" evidence="7">
    <location>
        <begin position="16"/>
        <end position="88"/>
    </location>
</feature>
<reference evidence="9 10" key="1">
    <citation type="submission" date="2019-10" db="EMBL/GenBank/DDBJ databases">
        <authorList>
            <person name="Palmer J.M."/>
        </authorList>
    </citation>
    <scope>NUCLEOTIDE SEQUENCE [LARGE SCALE GENOMIC DNA]</scope>
    <source>
        <strain evidence="9 10">TWF694</strain>
    </source>
</reference>
<keyword evidence="10" id="KW-1185">Reference proteome</keyword>
<name>A0AAV9X199_9PEZI</name>
<evidence type="ECO:0000256" key="3">
    <source>
        <dbReference type="ARBA" id="ARBA00023015"/>
    </source>
</evidence>
<dbReference type="InterPro" id="IPR052073">
    <property type="entry name" value="Amide_Lactam_Regulators"/>
</dbReference>
<feature type="domain" description="Zn(2)-C6 fungal-type" evidence="8">
    <location>
        <begin position="89"/>
        <end position="123"/>
    </location>
</feature>
<keyword evidence="4" id="KW-0238">DNA-binding</keyword>
<dbReference type="GO" id="GO:0000981">
    <property type="term" value="F:DNA-binding transcription factor activity, RNA polymerase II-specific"/>
    <property type="evidence" value="ECO:0007669"/>
    <property type="project" value="InterPro"/>
</dbReference>
<evidence type="ECO:0000256" key="4">
    <source>
        <dbReference type="ARBA" id="ARBA00023125"/>
    </source>
</evidence>
<organism evidence="9 10">
    <name type="scientific">Orbilia ellipsospora</name>
    <dbReference type="NCBI Taxonomy" id="2528407"/>
    <lineage>
        <taxon>Eukaryota</taxon>
        <taxon>Fungi</taxon>
        <taxon>Dikarya</taxon>
        <taxon>Ascomycota</taxon>
        <taxon>Pezizomycotina</taxon>
        <taxon>Orbiliomycetes</taxon>
        <taxon>Orbiliales</taxon>
        <taxon>Orbiliaceae</taxon>
        <taxon>Orbilia</taxon>
    </lineage>
</organism>
<dbReference type="CDD" id="cd00067">
    <property type="entry name" value="GAL4"/>
    <property type="match status" value="1"/>
</dbReference>
<protein>
    <recommendedName>
        <fullName evidence="8">Zn(2)-C6 fungal-type domain-containing protein</fullName>
    </recommendedName>
</protein>
<keyword evidence="6" id="KW-0539">Nucleus</keyword>
<dbReference type="CDD" id="cd12148">
    <property type="entry name" value="fungal_TF_MHR"/>
    <property type="match status" value="1"/>
</dbReference>
<keyword evidence="1" id="KW-0479">Metal-binding</keyword>
<dbReference type="Pfam" id="PF00172">
    <property type="entry name" value="Zn_clus"/>
    <property type="match status" value="1"/>
</dbReference>
<evidence type="ECO:0000256" key="1">
    <source>
        <dbReference type="ARBA" id="ARBA00022723"/>
    </source>
</evidence>
<feature type="region of interest" description="Disordered" evidence="7">
    <location>
        <begin position="232"/>
        <end position="276"/>
    </location>
</feature>
<feature type="compositionally biased region" description="Basic and acidic residues" evidence="7">
    <location>
        <begin position="257"/>
        <end position="276"/>
    </location>
</feature>
<dbReference type="InterPro" id="IPR001138">
    <property type="entry name" value="Zn2Cys6_DnaBD"/>
</dbReference>
<dbReference type="InterPro" id="IPR036864">
    <property type="entry name" value="Zn2-C6_fun-type_DNA-bd_sf"/>
</dbReference>
<keyword evidence="5" id="KW-0804">Transcription</keyword>
<evidence type="ECO:0000256" key="6">
    <source>
        <dbReference type="ARBA" id="ARBA00023242"/>
    </source>
</evidence>
<dbReference type="PANTHER" id="PTHR47171">
    <property type="entry name" value="FARA-RELATED"/>
    <property type="match status" value="1"/>
</dbReference>
<gene>
    <name evidence="9" type="ORF">TWF694_002912</name>
</gene>
<evidence type="ECO:0000313" key="9">
    <source>
        <dbReference type="EMBL" id="KAK6531737.1"/>
    </source>
</evidence>
<evidence type="ECO:0000259" key="8">
    <source>
        <dbReference type="PROSITE" id="PS50048"/>
    </source>
</evidence>
<dbReference type="EMBL" id="JAVHJO010000012">
    <property type="protein sequence ID" value="KAK6531737.1"/>
    <property type="molecule type" value="Genomic_DNA"/>
</dbReference>
<dbReference type="AlphaFoldDB" id="A0AAV9X199"/>
<evidence type="ECO:0000313" key="10">
    <source>
        <dbReference type="Proteomes" id="UP001365542"/>
    </source>
</evidence>
<feature type="compositionally biased region" description="Polar residues" evidence="7">
    <location>
        <begin position="151"/>
        <end position="165"/>
    </location>
</feature>